<reference evidence="8 9" key="1">
    <citation type="submission" date="2019-11" db="EMBL/GenBank/DDBJ databases">
        <title>Whole genome sequence of Haloferax sp. MBLA0078.</title>
        <authorList>
            <person name="Seo M.-J."/>
            <person name="Cho E.-S."/>
        </authorList>
    </citation>
    <scope>NUCLEOTIDE SEQUENCE [LARGE SCALE GENOMIC DNA]</scope>
    <source>
        <strain evidence="8 9">MBLA0078</strain>
    </source>
</reference>
<dbReference type="Pfam" id="PF12698">
    <property type="entry name" value="ABC2_membrane_3"/>
    <property type="match status" value="1"/>
</dbReference>
<evidence type="ECO:0000256" key="6">
    <source>
        <dbReference type="SAM" id="Phobius"/>
    </source>
</evidence>
<dbReference type="RefSeq" id="WP_151108994.1">
    <property type="nucleotide sequence ID" value="NZ_WKJQ01000001.1"/>
</dbReference>
<keyword evidence="4 6" id="KW-1133">Transmembrane helix</keyword>
<evidence type="ECO:0000259" key="7">
    <source>
        <dbReference type="Pfam" id="PF12698"/>
    </source>
</evidence>
<dbReference type="GO" id="GO:0140359">
    <property type="term" value="F:ABC-type transporter activity"/>
    <property type="evidence" value="ECO:0007669"/>
    <property type="project" value="InterPro"/>
</dbReference>
<dbReference type="InterPro" id="IPR051449">
    <property type="entry name" value="ABC-2_transporter_component"/>
</dbReference>
<protein>
    <submittedName>
        <fullName evidence="8">ABC transporter permease subunit</fullName>
    </submittedName>
</protein>
<dbReference type="AlphaFoldDB" id="A0A6A8G4Q0"/>
<keyword evidence="5 6" id="KW-0472">Membrane</keyword>
<evidence type="ECO:0000256" key="4">
    <source>
        <dbReference type="ARBA" id="ARBA00022989"/>
    </source>
</evidence>
<evidence type="ECO:0000313" key="8">
    <source>
        <dbReference type="EMBL" id="MRW95333.1"/>
    </source>
</evidence>
<dbReference type="PANTHER" id="PTHR30294">
    <property type="entry name" value="MEMBRANE COMPONENT OF ABC TRANSPORTER YHHJ-RELATED"/>
    <property type="match status" value="1"/>
</dbReference>
<organism evidence="8 9">
    <name type="scientific">Haloferax marinum</name>
    <dbReference type="NCBI Taxonomy" id="2666143"/>
    <lineage>
        <taxon>Archaea</taxon>
        <taxon>Methanobacteriati</taxon>
        <taxon>Methanobacteriota</taxon>
        <taxon>Stenosarchaea group</taxon>
        <taxon>Halobacteria</taxon>
        <taxon>Halobacteriales</taxon>
        <taxon>Haloferacaceae</taxon>
        <taxon>Haloferax</taxon>
    </lineage>
</organism>
<feature type="transmembrane region" description="Helical" evidence="6">
    <location>
        <begin position="214"/>
        <end position="240"/>
    </location>
</feature>
<feature type="transmembrane region" description="Helical" evidence="6">
    <location>
        <begin position="323"/>
        <end position="343"/>
    </location>
</feature>
<feature type="transmembrane region" description="Helical" evidence="6">
    <location>
        <begin position="285"/>
        <end position="303"/>
    </location>
</feature>
<evidence type="ECO:0000256" key="2">
    <source>
        <dbReference type="ARBA" id="ARBA00022475"/>
    </source>
</evidence>
<dbReference type="PANTHER" id="PTHR30294:SF29">
    <property type="entry name" value="MULTIDRUG ABC TRANSPORTER PERMEASE YBHS-RELATED"/>
    <property type="match status" value="1"/>
</dbReference>
<name>A0A6A8G4Q0_9EURY</name>
<accession>A0A6A8G4Q0</accession>
<dbReference type="OrthoDB" id="51659at2157"/>
<dbReference type="Proteomes" id="UP000443423">
    <property type="component" value="Unassembled WGS sequence"/>
</dbReference>
<feature type="transmembrane region" description="Helical" evidence="6">
    <location>
        <begin position="21"/>
        <end position="47"/>
    </location>
</feature>
<evidence type="ECO:0000256" key="3">
    <source>
        <dbReference type="ARBA" id="ARBA00022692"/>
    </source>
</evidence>
<keyword evidence="3 6" id="KW-0812">Transmembrane</keyword>
<keyword evidence="9" id="KW-1185">Reference proteome</keyword>
<dbReference type="EMBL" id="WKJQ01000001">
    <property type="protein sequence ID" value="MRW95333.1"/>
    <property type="molecule type" value="Genomic_DNA"/>
</dbReference>
<comment type="caution">
    <text evidence="8">The sequence shown here is derived from an EMBL/GenBank/DDBJ whole genome shotgun (WGS) entry which is preliminary data.</text>
</comment>
<comment type="subcellular location">
    <subcellularLocation>
        <location evidence="1">Cell membrane</location>
        <topology evidence="1">Multi-pass membrane protein</topology>
    </subcellularLocation>
</comment>
<evidence type="ECO:0000256" key="5">
    <source>
        <dbReference type="ARBA" id="ARBA00023136"/>
    </source>
</evidence>
<feature type="domain" description="ABC-2 type transporter transmembrane" evidence="7">
    <location>
        <begin position="29"/>
        <end position="303"/>
    </location>
</feature>
<feature type="transmembrane region" description="Helical" evidence="6">
    <location>
        <begin position="169"/>
        <end position="194"/>
    </location>
</feature>
<evidence type="ECO:0000256" key="1">
    <source>
        <dbReference type="ARBA" id="ARBA00004651"/>
    </source>
</evidence>
<gene>
    <name evidence="8" type="ORF">GJR99_01940</name>
</gene>
<evidence type="ECO:0000313" key="9">
    <source>
        <dbReference type="Proteomes" id="UP000443423"/>
    </source>
</evidence>
<dbReference type="InterPro" id="IPR013525">
    <property type="entry name" value="ABC2_TM"/>
</dbReference>
<feature type="transmembrane region" description="Helical" evidence="6">
    <location>
        <begin position="252"/>
        <end position="273"/>
    </location>
</feature>
<dbReference type="GO" id="GO:0005886">
    <property type="term" value="C:plasma membrane"/>
    <property type="evidence" value="ECO:0007669"/>
    <property type="project" value="UniProtKB-SubCell"/>
</dbReference>
<proteinExistence type="predicted"/>
<keyword evidence="2" id="KW-1003">Cell membrane</keyword>
<sequence length="352" mass="36589">MGNPRLAIARRELGSLRKEKTIVLALAIQLFVAAFSSFLVVGLVSLYDPGAASYQVDVAVTGGDEAVTDLLTAIDGESGLAGRTYPSTDAAMTAFEERQVDAVVEASTGSEGRIHLVAVAPDSGVETTAVVVRLRDALRALERTERAQRSASLTTNPLPLPPATEASPYFSFTYTVLVPLLLFLPVFIAGSLVVDSLTEEVARGTLELLRVAPVSFSAVVDGKVLAAGGLAPIQAIAWMYLLRLNGTGIENVAWLFGMVAGLAAVVVSLGATVSITAPDRRIAQLLYSIGVLLVFAGTSLLPLNPTNTAARLALGTAGLDARLAVVGLCVVGLVSLVGLRLVVDGVDPNELD</sequence>